<sequence length="393" mass="42154">MEATLWDFAALLVRWAHLIFGIAWIGASFYFIWLDNSLQAPPEHKAEAGVAGDLWSFHGGGIYEVSKYRGAPPAMPERLHWFYWEAYATWLSGFLLLCLVYYLQAPTLLAGEGTWVSGPGAAVLASLLFLAAGAVVYEMLLRSAPGGRLALFAGLMVALTAGACWLAFELFAPRAAALHVGMLLGTIMAGNVFLGIIPAQRAFVRSLESGGEPPLAGLAQAKLRSTHNNYFTLPVLLCMISNHYPVLYGHRAAPLVLFLLLALAAFARHFFNLRHRGIVRPSILVLAFAGFLAVAGWLAWDGSRAVASAGPRLSDEEALALVETHCTVCHAQAPSWPGMAAAPLGLELETLAAIDAAAARAATSLGTNYMPLGNVTGMADEERAALLDWLRGR</sequence>
<dbReference type="InterPro" id="IPR009056">
    <property type="entry name" value="Cyt_c-like_dom"/>
</dbReference>
<gene>
    <name evidence="7" type="ORF">HRUBRA_01765</name>
</gene>
<dbReference type="InterPro" id="IPR010389">
    <property type="entry name" value="Urate_ox_N"/>
</dbReference>
<evidence type="ECO:0000256" key="4">
    <source>
        <dbReference type="PROSITE-ProRule" id="PRU00433"/>
    </source>
</evidence>
<dbReference type="Pfam" id="PF06181">
    <property type="entry name" value="Urate_ox_N"/>
    <property type="match status" value="1"/>
</dbReference>
<protein>
    <submittedName>
        <fullName evidence="7">Membrane protein</fullName>
    </submittedName>
</protein>
<evidence type="ECO:0000256" key="1">
    <source>
        <dbReference type="ARBA" id="ARBA00022617"/>
    </source>
</evidence>
<keyword evidence="5" id="KW-0472">Membrane</keyword>
<dbReference type="Proteomes" id="UP000029640">
    <property type="component" value="Unassembled WGS sequence"/>
</dbReference>
<keyword evidence="5" id="KW-0812">Transmembrane</keyword>
<evidence type="ECO:0000259" key="6">
    <source>
        <dbReference type="PROSITE" id="PS51007"/>
    </source>
</evidence>
<accession>A0A095WYI0</accession>
<keyword evidence="2 4" id="KW-0479">Metal-binding</keyword>
<dbReference type="PROSITE" id="PS51007">
    <property type="entry name" value="CYTC"/>
    <property type="match status" value="1"/>
</dbReference>
<evidence type="ECO:0000256" key="5">
    <source>
        <dbReference type="SAM" id="Phobius"/>
    </source>
</evidence>
<dbReference type="STRING" id="1265313.HRUBRA_01765"/>
<dbReference type="InterPro" id="IPR036909">
    <property type="entry name" value="Cyt_c-like_dom_sf"/>
</dbReference>
<keyword evidence="3 4" id="KW-0408">Iron</keyword>
<dbReference type="HOGENOM" id="CLU_058049_0_0_6"/>
<evidence type="ECO:0000256" key="3">
    <source>
        <dbReference type="ARBA" id="ARBA00023004"/>
    </source>
</evidence>
<organism evidence="7 8">
    <name type="scientific">Pseudohaliea rubra DSM 19751</name>
    <dbReference type="NCBI Taxonomy" id="1265313"/>
    <lineage>
        <taxon>Bacteria</taxon>
        <taxon>Pseudomonadati</taxon>
        <taxon>Pseudomonadota</taxon>
        <taxon>Gammaproteobacteria</taxon>
        <taxon>Cellvibrionales</taxon>
        <taxon>Halieaceae</taxon>
        <taxon>Pseudohaliea</taxon>
    </lineage>
</organism>
<evidence type="ECO:0000313" key="7">
    <source>
        <dbReference type="EMBL" id="KGE03674.1"/>
    </source>
</evidence>
<name>A0A095WYI0_9GAMM</name>
<keyword evidence="5" id="KW-1133">Transmembrane helix</keyword>
<evidence type="ECO:0000313" key="8">
    <source>
        <dbReference type="Proteomes" id="UP000029640"/>
    </source>
</evidence>
<feature type="transmembrane region" description="Helical" evidence="5">
    <location>
        <begin position="252"/>
        <end position="271"/>
    </location>
</feature>
<dbReference type="GO" id="GO:0009055">
    <property type="term" value="F:electron transfer activity"/>
    <property type="evidence" value="ECO:0007669"/>
    <property type="project" value="InterPro"/>
</dbReference>
<feature type="transmembrane region" description="Helical" evidence="5">
    <location>
        <begin position="230"/>
        <end position="246"/>
    </location>
</feature>
<dbReference type="GO" id="GO:0020037">
    <property type="term" value="F:heme binding"/>
    <property type="evidence" value="ECO:0007669"/>
    <property type="project" value="InterPro"/>
</dbReference>
<feature type="transmembrane region" description="Helical" evidence="5">
    <location>
        <begin position="283"/>
        <end position="300"/>
    </location>
</feature>
<feature type="transmembrane region" description="Helical" evidence="5">
    <location>
        <begin position="115"/>
        <end position="137"/>
    </location>
</feature>
<dbReference type="AlphaFoldDB" id="A0A095WYI0"/>
<dbReference type="SUPFAM" id="SSF46626">
    <property type="entry name" value="Cytochrome c"/>
    <property type="match status" value="1"/>
</dbReference>
<dbReference type="RefSeq" id="WP_035516231.1">
    <property type="nucleotide sequence ID" value="NZ_KN234762.1"/>
</dbReference>
<dbReference type="PATRIC" id="fig|1265313.6.peg.1745"/>
<evidence type="ECO:0000256" key="2">
    <source>
        <dbReference type="ARBA" id="ARBA00022723"/>
    </source>
</evidence>
<feature type="transmembrane region" description="Helical" evidence="5">
    <location>
        <begin position="82"/>
        <end position="103"/>
    </location>
</feature>
<dbReference type="EMBL" id="AUVB01000053">
    <property type="protein sequence ID" value="KGE03674.1"/>
    <property type="molecule type" value="Genomic_DNA"/>
</dbReference>
<proteinExistence type="predicted"/>
<dbReference type="eggNOG" id="COG3748">
    <property type="taxonomic scope" value="Bacteria"/>
</dbReference>
<feature type="transmembrane region" description="Helical" evidence="5">
    <location>
        <begin position="149"/>
        <end position="168"/>
    </location>
</feature>
<feature type="transmembrane region" description="Helical" evidence="5">
    <location>
        <begin position="12"/>
        <end position="33"/>
    </location>
</feature>
<dbReference type="GO" id="GO:0046872">
    <property type="term" value="F:metal ion binding"/>
    <property type="evidence" value="ECO:0007669"/>
    <property type="project" value="UniProtKB-KW"/>
</dbReference>
<comment type="caution">
    <text evidence="7">The sequence shown here is derived from an EMBL/GenBank/DDBJ whole genome shotgun (WGS) entry which is preliminary data.</text>
</comment>
<dbReference type="OrthoDB" id="9787495at2"/>
<feature type="domain" description="Cytochrome c" evidence="6">
    <location>
        <begin position="305"/>
        <end position="393"/>
    </location>
</feature>
<keyword evidence="1 4" id="KW-0349">Heme</keyword>
<keyword evidence="8" id="KW-1185">Reference proteome</keyword>
<reference evidence="7 8" key="1">
    <citation type="journal article" date="2014" name="Genome Announc.">
        <title>Genome Sequence of Gammaproteobacterial Pseudohaliea rubra Type Strain DSM 19751, Isolated from Coastal Seawater of the Mediterranean Sea.</title>
        <authorList>
            <person name="Spring S."/>
            <person name="Fiebig A."/>
            <person name="Riedel T."/>
            <person name="Goker M."/>
            <person name="Klenk H.P."/>
        </authorList>
    </citation>
    <scope>NUCLEOTIDE SEQUENCE [LARGE SCALE GENOMIC DNA]</scope>
    <source>
        <strain evidence="7 8">DSM 19751</strain>
    </source>
</reference>
<feature type="transmembrane region" description="Helical" evidence="5">
    <location>
        <begin position="174"/>
        <end position="197"/>
    </location>
</feature>